<reference evidence="1" key="1">
    <citation type="submission" date="2019-08" db="EMBL/GenBank/DDBJ databases">
        <authorList>
            <person name="Kucharzyk K."/>
            <person name="Murdoch R.W."/>
            <person name="Higgins S."/>
            <person name="Loffler F."/>
        </authorList>
    </citation>
    <scope>NUCLEOTIDE SEQUENCE</scope>
</reference>
<dbReference type="AlphaFoldDB" id="A0A645GV32"/>
<evidence type="ECO:0008006" key="2">
    <source>
        <dbReference type="Google" id="ProtNLM"/>
    </source>
</evidence>
<dbReference type="EMBL" id="VSSQ01081238">
    <property type="protein sequence ID" value="MPN30200.1"/>
    <property type="molecule type" value="Genomic_DNA"/>
</dbReference>
<name>A0A645GV32_9ZZZZ</name>
<comment type="caution">
    <text evidence="1">The sequence shown here is derived from an EMBL/GenBank/DDBJ whole genome shotgun (WGS) entry which is preliminary data.</text>
</comment>
<evidence type="ECO:0000313" key="1">
    <source>
        <dbReference type="EMBL" id="MPN30200.1"/>
    </source>
</evidence>
<gene>
    <name evidence="1" type="ORF">SDC9_177663</name>
</gene>
<proteinExistence type="predicted"/>
<accession>A0A645GV32</accession>
<protein>
    <recommendedName>
        <fullName evidence="2">Cytoplasmic protein</fullName>
    </recommendedName>
</protein>
<organism evidence="1">
    <name type="scientific">bioreactor metagenome</name>
    <dbReference type="NCBI Taxonomy" id="1076179"/>
    <lineage>
        <taxon>unclassified sequences</taxon>
        <taxon>metagenomes</taxon>
        <taxon>ecological metagenomes</taxon>
    </lineage>
</organism>
<sequence>MERTYSAEFVKQAHKATIFHEKDILASSVCTCFYCGYQFDPHKEKDLEWWDETNPKGKTLVCPKCGIDCIIGEASGFPVTDTDFIIICSEAWFGGISAITSGWPLSRRNVNYIEVD</sequence>